<dbReference type="PANTHER" id="PTHR30273">
    <property type="entry name" value="PERIPLASMIC SIGNAL SENSOR AND SIGMA FACTOR ACTIVATOR FECR-RELATED"/>
    <property type="match status" value="1"/>
</dbReference>
<dbReference type="PIRSF" id="PIRSF018266">
    <property type="entry name" value="FecR"/>
    <property type="match status" value="1"/>
</dbReference>
<dbReference type="AlphaFoldDB" id="A0A7J5AEC9"/>
<reference evidence="4 5" key="1">
    <citation type="submission" date="2019-09" db="EMBL/GenBank/DDBJ databases">
        <authorList>
            <person name="Cao W.R."/>
        </authorList>
    </citation>
    <scope>NUCLEOTIDE SEQUENCE [LARGE SCALE GENOMIC DNA]</scope>
    <source>
        <strain evidence="5">a4</strain>
    </source>
</reference>
<gene>
    <name evidence="4" type="ORF">F7018_11330</name>
</gene>
<dbReference type="RefSeq" id="WP_150900184.1">
    <property type="nucleotide sequence ID" value="NZ_WAAU01000021.1"/>
</dbReference>
<dbReference type="Pfam" id="PF04773">
    <property type="entry name" value="FecR"/>
    <property type="match status" value="1"/>
</dbReference>
<feature type="domain" description="FecR protein" evidence="2">
    <location>
        <begin position="107"/>
        <end position="196"/>
    </location>
</feature>
<dbReference type="Gene3D" id="2.60.120.1440">
    <property type="match status" value="1"/>
</dbReference>
<evidence type="ECO:0000259" key="3">
    <source>
        <dbReference type="Pfam" id="PF16344"/>
    </source>
</evidence>
<dbReference type="Proteomes" id="UP000467305">
    <property type="component" value="Unassembled WGS sequence"/>
</dbReference>
<feature type="domain" description="Protein FecR C-terminal" evidence="3">
    <location>
        <begin position="238"/>
        <end position="303"/>
    </location>
</feature>
<keyword evidence="1" id="KW-0472">Membrane</keyword>
<organism evidence="4 5">
    <name type="scientific">Tenacibaculum aiptasiae</name>
    <dbReference type="NCBI Taxonomy" id="426481"/>
    <lineage>
        <taxon>Bacteria</taxon>
        <taxon>Pseudomonadati</taxon>
        <taxon>Bacteroidota</taxon>
        <taxon>Flavobacteriia</taxon>
        <taxon>Flavobacteriales</taxon>
        <taxon>Flavobacteriaceae</taxon>
        <taxon>Tenacibaculum</taxon>
    </lineage>
</organism>
<proteinExistence type="predicted"/>
<dbReference type="InterPro" id="IPR012373">
    <property type="entry name" value="Ferrdict_sens_TM"/>
</dbReference>
<comment type="caution">
    <text evidence="4">The sequence shown here is derived from an EMBL/GenBank/DDBJ whole genome shotgun (WGS) entry which is preliminary data.</text>
</comment>
<dbReference type="PANTHER" id="PTHR30273:SF2">
    <property type="entry name" value="PROTEIN FECR"/>
    <property type="match status" value="1"/>
</dbReference>
<name>A0A7J5AEC9_9FLAO</name>
<evidence type="ECO:0000256" key="1">
    <source>
        <dbReference type="SAM" id="Phobius"/>
    </source>
</evidence>
<feature type="transmembrane region" description="Helical" evidence="1">
    <location>
        <begin position="83"/>
        <end position="101"/>
    </location>
</feature>
<dbReference type="GO" id="GO:0016989">
    <property type="term" value="F:sigma factor antagonist activity"/>
    <property type="evidence" value="ECO:0007669"/>
    <property type="project" value="TreeGrafter"/>
</dbReference>
<evidence type="ECO:0000313" key="5">
    <source>
        <dbReference type="Proteomes" id="UP000467305"/>
    </source>
</evidence>
<keyword evidence="1" id="KW-1133">Transmembrane helix</keyword>
<dbReference type="Pfam" id="PF16344">
    <property type="entry name" value="FecR_C"/>
    <property type="match status" value="1"/>
</dbReference>
<dbReference type="InterPro" id="IPR032508">
    <property type="entry name" value="FecR_C"/>
</dbReference>
<dbReference type="OrthoDB" id="1097347at2"/>
<dbReference type="EMBL" id="WAAU01000021">
    <property type="protein sequence ID" value="KAB1155895.1"/>
    <property type="molecule type" value="Genomic_DNA"/>
</dbReference>
<keyword evidence="5" id="KW-1185">Reference proteome</keyword>
<dbReference type="Gene3D" id="3.55.50.30">
    <property type="match status" value="1"/>
</dbReference>
<keyword evidence="1" id="KW-0812">Transmembrane</keyword>
<evidence type="ECO:0000259" key="2">
    <source>
        <dbReference type="Pfam" id="PF04773"/>
    </source>
</evidence>
<evidence type="ECO:0000313" key="4">
    <source>
        <dbReference type="EMBL" id="KAB1155895.1"/>
    </source>
</evidence>
<protein>
    <submittedName>
        <fullName evidence="4">FecR family protein</fullName>
    </submittedName>
</protein>
<dbReference type="InterPro" id="IPR006860">
    <property type="entry name" value="FecR"/>
</dbReference>
<accession>A0A7J5AEC9</accession>
<sequence length="309" mass="35148">MDPIEKSDTLLAKWLSGEMSQKELAAFEKTEDFHLFKRISEESQNFERPLLNKEDVYLKILEDIERKKAANKTTVRRLFPKKILAVAASLALLISFFYFNFQNVESSTGYGEQLEINLPDNSTVILNAQSTIAYNKKDWNTNRLLKLEGEAFFKVQKGSTFTVETNEGNITVLGTQFNVLEDTDFLKVECYEGKVKVESEGEVIFLTKGKTFTKLKSDIKTGDKKATENPNWINGESSFTSVPLKIVLKSLENQYNIKFKGNTVKTNDKLFTGSFIHSDLNLALDAVFIPMNIDYIISNQSNIIELTEK</sequence>